<keyword evidence="2" id="KW-1185">Reference proteome</keyword>
<dbReference type="EMBL" id="JBBKAI010000002">
    <property type="protein sequence ID" value="MEJ8655014.1"/>
    <property type="molecule type" value="Genomic_DNA"/>
</dbReference>
<proteinExistence type="predicted"/>
<evidence type="ECO:0000313" key="2">
    <source>
        <dbReference type="Proteomes" id="UP001375539"/>
    </source>
</evidence>
<name>A0ACC6Q9K2_9ACTN</name>
<protein>
    <submittedName>
        <fullName evidence="1">Helix-turn-helix transcriptional regulator</fullName>
    </submittedName>
</protein>
<dbReference type="Proteomes" id="UP001375539">
    <property type="component" value="Unassembled WGS sequence"/>
</dbReference>
<comment type="caution">
    <text evidence="1">The sequence shown here is derived from an EMBL/GenBank/DDBJ whole genome shotgun (WGS) entry which is preliminary data.</text>
</comment>
<accession>A0ACC6Q9K2</accession>
<gene>
    <name evidence="1" type="ORF">WKI58_00425</name>
</gene>
<evidence type="ECO:0000313" key="1">
    <source>
        <dbReference type="EMBL" id="MEJ8655014.1"/>
    </source>
</evidence>
<sequence>MSTEYYTRLEQGRAGTPSPEVVVALARALRLDAAEREHFADLLARPTPTRRTPTGPQRVRPGLYLLLQTLEHPRLHHRPTHRHPRRQPSGLRSPHRLRRPPRHPAQPRPLLPPGPRRTRPRRRDWNGSPPKPSPCSASKPAATHTTEGSPTSSRTHPALPRIQHLAERPPRPAPHPRHQALPPPRSRRPPLRLRNASKHPATPTRPSASTTPNPKPPPPKHSNSSAV</sequence>
<reference evidence="1" key="1">
    <citation type="submission" date="2024-03" db="EMBL/GenBank/DDBJ databases">
        <title>Novel Streptomyces species of biotechnological and ecological value are a feature of Machair soil.</title>
        <authorList>
            <person name="Prole J.R."/>
            <person name="Goodfellow M."/>
            <person name="Allenby N."/>
            <person name="Ward A.C."/>
        </authorList>
    </citation>
    <scope>NUCLEOTIDE SEQUENCE</scope>
    <source>
        <strain evidence="1">MS1.AVA.4</strain>
    </source>
</reference>
<organism evidence="1 2">
    <name type="scientific">Streptomyces pratisoli</name>
    <dbReference type="NCBI Taxonomy" id="3139917"/>
    <lineage>
        <taxon>Bacteria</taxon>
        <taxon>Bacillati</taxon>
        <taxon>Actinomycetota</taxon>
        <taxon>Actinomycetes</taxon>
        <taxon>Kitasatosporales</taxon>
        <taxon>Streptomycetaceae</taxon>
        <taxon>Streptomyces</taxon>
    </lineage>
</organism>